<dbReference type="AlphaFoldDB" id="A0A4C1YAI3"/>
<sequence>MRTVWLELARRDPKSFSTKSDLYLCEDHFNARPDYKRERGRDATKSSSASSRCIAAMRRRPLTGRAARCGAAPTRHLP</sequence>
<dbReference type="Proteomes" id="UP000299102">
    <property type="component" value="Unassembled WGS sequence"/>
</dbReference>
<proteinExistence type="predicted"/>
<protein>
    <recommendedName>
        <fullName evidence="3">THAP-type domain-containing protein</fullName>
    </recommendedName>
</protein>
<evidence type="ECO:0000313" key="2">
    <source>
        <dbReference type="Proteomes" id="UP000299102"/>
    </source>
</evidence>
<dbReference type="OrthoDB" id="8123506at2759"/>
<evidence type="ECO:0008006" key="3">
    <source>
        <dbReference type="Google" id="ProtNLM"/>
    </source>
</evidence>
<organism evidence="1 2">
    <name type="scientific">Eumeta variegata</name>
    <name type="common">Bagworm moth</name>
    <name type="synonym">Eumeta japonica</name>
    <dbReference type="NCBI Taxonomy" id="151549"/>
    <lineage>
        <taxon>Eukaryota</taxon>
        <taxon>Metazoa</taxon>
        <taxon>Ecdysozoa</taxon>
        <taxon>Arthropoda</taxon>
        <taxon>Hexapoda</taxon>
        <taxon>Insecta</taxon>
        <taxon>Pterygota</taxon>
        <taxon>Neoptera</taxon>
        <taxon>Endopterygota</taxon>
        <taxon>Lepidoptera</taxon>
        <taxon>Glossata</taxon>
        <taxon>Ditrysia</taxon>
        <taxon>Tineoidea</taxon>
        <taxon>Psychidae</taxon>
        <taxon>Oiketicinae</taxon>
        <taxon>Eumeta</taxon>
    </lineage>
</organism>
<dbReference type="EMBL" id="BGZK01001142">
    <property type="protein sequence ID" value="GBP72373.1"/>
    <property type="molecule type" value="Genomic_DNA"/>
</dbReference>
<comment type="caution">
    <text evidence="1">The sequence shown here is derived from an EMBL/GenBank/DDBJ whole genome shotgun (WGS) entry which is preliminary data.</text>
</comment>
<accession>A0A4C1YAI3</accession>
<gene>
    <name evidence="1" type="ORF">EVAR_55141_1</name>
</gene>
<keyword evidence="2" id="KW-1185">Reference proteome</keyword>
<evidence type="ECO:0000313" key="1">
    <source>
        <dbReference type="EMBL" id="GBP72373.1"/>
    </source>
</evidence>
<name>A0A4C1YAI3_EUMVA</name>
<reference evidence="1 2" key="1">
    <citation type="journal article" date="2019" name="Commun. Biol.">
        <title>The bagworm genome reveals a unique fibroin gene that provides high tensile strength.</title>
        <authorList>
            <person name="Kono N."/>
            <person name="Nakamura H."/>
            <person name="Ohtoshi R."/>
            <person name="Tomita M."/>
            <person name="Numata K."/>
            <person name="Arakawa K."/>
        </authorList>
    </citation>
    <scope>NUCLEOTIDE SEQUENCE [LARGE SCALE GENOMIC DNA]</scope>
</reference>